<evidence type="ECO:0000256" key="8">
    <source>
        <dbReference type="ARBA" id="ARBA00023274"/>
    </source>
</evidence>
<gene>
    <name evidence="9" type="primary">rpl7ae</name>
    <name evidence="12" type="ORF">J07HQW1_02886</name>
</gene>
<accession>U1PGT8</accession>
<dbReference type="AlphaFoldDB" id="U1PGT8"/>
<dbReference type="GO" id="GO:0003735">
    <property type="term" value="F:structural constituent of ribosome"/>
    <property type="evidence" value="ECO:0007669"/>
    <property type="project" value="InterPro"/>
</dbReference>
<comment type="function">
    <text evidence="9">Multifunctional RNA-binding protein that recognizes the K-turn motif in ribosomal RNA, the RNA component of RNase P, box H/ACA, box C/D and box C'/D' sRNAs.</text>
</comment>
<evidence type="ECO:0000256" key="5">
    <source>
        <dbReference type="ARBA" id="ARBA00022730"/>
    </source>
</evidence>
<dbReference type="STRING" id="1238424.J07HQW1_02886"/>
<organism evidence="12 13">
    <name type="scientific">Haloquadratum walsbyi J07HQW1</name>
    <dbReference type="NCBI Taxonomy" id="1238424"/>
    <lineage>
        <taxon>Archaea</taxon>
        <taxon>Methanobacteriati</taxon>
        <taxon>Methanobacteriota</taxon>
        <taxon>Stenosarchaea group</taxon>
        <taxon>Halobacteria</taxon>
        <taxon>Halobacteriales</taxon>
        <taxon>Haloferacaceae</taxon>
        <taxon>Haloquadratum</taxon>
    </lineage>
</organism>
<dbReference type="InterPro" id="IPR029064">
    <property type="entry name" value="Ribosomal_eL30-like_sf"/>
</dbReference>
<dbReference type="GO" id="GO:0019843">
    <property type="term" value="F:rRNA binding"/>
    <property type="evidence" value="ECO:0007669"/>
    <property type="project" value="UniProtKB-KW"/>
</dbReference>
<evidence type="ECO:0000256" key="10">
    <source>
        <dbReference type="SAM" id="MobiDB-lite"/>
    </source>
</evidence>
<keyword evidence="4 9" id="KW-0819">tRNA processing</keyword>
<evidence type="ECO:0000256" key="4">
    <source>
        <dbReference type="ARBA" id="ARBA00022694"/>
    </source>
</evidence>
<dbReference type="PRINTS" id="PR00884">
    <property type="entry name" value="RIBOSOMALHS6"/>
</dbReference>
<evidence type="ECO:0000256" key="3">
    <source>
        <dbReference type="ARBA" id="ARBA00022490"/>
    </source>
</evidence>
<dbReference type="FunFam" id="3.30.1330.30:FF:000020">
    <property type="entry name" value="50S ribosomal protein L7Ae"/>
    <property type="match status" value="1"/>
</dbReference>
<dbReference type="GO" id="GO:0004526">
    <property type="term" value="F:ribonuclease P activity"/>
    <property type="evidence" value="ECO:0007669"/>
    <property type="project" value="UniProtKB-UniRule"/>
</dbReference>
<evidence type="ECO:0000256" key="7">
    <source>
        <dbReference type="ARBA" id="ARBA00022980"/>
    </source>
</evidence>
<protein>
    <recommendedName>
        <fullName evidence="9">Large ribosomal subunit protein eL8</fullName>
    </recommendedName>
</protein>
<name>U1PGT8_9EURY</name>
<dbReference type="GO" id="GO:0006412">
    <property type="term" value="P:translation"/>
    <property type="evidence" value="ECO:0007669"/>
    <property type="project" value="UniProtKB-UniRule"/>
</dbReference>
<evidence type="ECO:0000313" key="13">
    <source>
        <dbReference type="Proteomes" id="UP000030649"/>
    </source>
</evidence>
<comment type="subunit">
    <text evidence="9">Part of the 50S ribosomal subunit. Probably part of the RNase P complex.</text>
</comment>
<evidence type="ECO:0000256" key="2">
    <source>
        <dbReference type="ARBA" id="ARBA00007337"/>
    </source>
</evidence>
<feature type="region of interest" description="Disordered" evidence="10">
    <location>
        <begin position="1"/>
        <end position="32"/>
    </location>
</feature>
<comment type="subcellular location">
    <subcellularLocation>
        <location evidence="1 9">Cytoplasm</location>
    </subcellularLocation>
</comment>
<dbReference type="GO" id="GO:0001682">
    <property type="term" value="P:tRNA 5'-leader removal"/>
    <property type="evidence" value="ECO:0007669"/>
    <property type="project" value="UniProtKB-UniRule"/>
</dbReference>
<evidence type="ECO:0000313" key="12">
    <source>
        <dbReference type="EMBL" id="ERG92837.1"/>
    </source>
</evidence>
<dbReference type="EMBL" id="KE356560">
    <property type="protein sequence ID" value="ERG92837.1"/>
    <property type="molecule type" value="Genomic_DNA"/>
</dbReference>
<dbReference type="InterPro" id="IPR018492">
    <property type="entry name" value="Ribosomal_eL8/Nhp2"/>
</dbReference>
<evidence type="ECO:0000256" key="6">
    <source>
        <dbReference type="ARBA" id="ARBA00022884"/>
    </source>
</evidence>
<sequence length="159" mass="17256">MQSKINTVYNLHGVDDTPRRQGPMRRRGSRAREQGWRIPMPVYVEFDVPADLADDALEALEVARDTGTVKKGTNETTKAIERGTAELVLVAEDVSPEEIVMHLPELADEKGITLVFVETQDEIGQAAGLEVGSAAAAIIDAGEADSDVDDITAKVEELR</sequence>
<evidence type="ECO:0000256" key="9">
    <source>
        <dbReference type="HAMAP-Rule" id="MF_00326"/>
    </source>
</evidence>
<dbReference type="PRINTS" id="PR00881">
    <property type="entry name" value="L7ARS6FAMILY"/>
</dbReference>
<keyword evidence="5 9" id="KW-0699">rRNA-binding</keyword>
<comment type="similarity">
    <text evidence="2 9">Belongs to the eukaryotic ribosomal protein eL8 family.</text>
</comment>
<dbReference type="SUPFAM" id="SSF55315">
    <property type="entry name" value="L30e-like"/>
    <property type="match status" value="1"/>
</dbReference>
<keyword evidence="3 9" id="KW-0963">Cytoplasm</keyword>
<dbReference type="HAMAP" id="MF_00326">
    <property type="entry name" value="Ribosomal_eL8"/>
    <property type="match status" value="1"/>
</dbReference>
<reference evidence="12 13" key="1">
    <citation type="journal article" date="2013" name="PLoS ONE">
        <title>Assembly-driven community genomics of a hypersaline microbial ecosystem.</title>
        <authorList>
            <person name="Podell S."/>
            <person name="Ugalde J.A."/>
            <person name="Narasingarao P."/>
            <person name="Banfield J.F."/>
            <person name="Heidelberg K.B."/>
            <person name="Allen E.E."/>
        </authorList>
    </citation>
    <scope>NUCLEOTIDE SEQUENCE [LARGE SCALE GENOMIC DNA]</scope>
    <source>
        <strain evidence="13">J07HQW1</strain>
    </source>
</reference>
<keyword evidence="8 9" id="KW-0687">Ribonucleoprotein</keyword>
<evidence type="ECO:0000256" key="1">
    <source>
        <dbReference type="ARBA" id="ARBA00004496"/>
    </source>
</evidence>
<dbReference type="Pfam" id="PF01248">
    <property type="entry name" value="Ribosomal_L7Ae"/>
    <property type="match status" value="1"/>
</dbReference>
<dbReference type="GO" id="GO:1990904">
    <property type="term" value="C:ribonucleoprotein complex"/>
    <property type="evidence" value="ECO:0007669"/>
    <property type="project" value="UniProtKB-KW"/>
</dbReference>
<dbReference type="Gene3D" id="3.30.1330.30">
    <property type="match status" value="1"/>
</dbReference>
<dbReference type="NCBIfam" id="TIGR03677">
    <property type="entry name" value="eL8_ribo"/>
    <property type="match status" value="1"/>
</dbReference>
<dbReference type="HOGENOM" id="CLU_084513_4_0_2"/>
<feature type="domain" description="Ribosomal protein eL8/eL30/eS12/Gadd45" evidence="11">
    <location>
        <begin position="56"/>
        <end position="145"/>
    </location>
</feature>
<dbReference type="InterPro" id="IPR004038">
    <property type="entry name" value="Ribosomal_eL8/eL30/eS12/Gad45"/>
</dbReference>
<evidence type="ECO:0000259" key="11">
    <source>
        <dbReference type="Pfam" id="PF01248"/>
    </source>
</evidence>
<dbReference type="GO" id="GO:0005737">
    <property type="term" value="C:cytoplasm"/>
    <property type="evidence" value="ECO:0007669"/>
    <property type="project" value="UniProtKB-SubCell"/>
</dbReference>
<dbReference type="InterPro" id="IPR022481">
    <property type="entry name" value="Ribosomal_eL8_arc"/>
</dbReference>
<keyword evidence="7 9" id="KW-0689">Ribosomal protein</keyword>
<keyword evidence="6 9" id="KW-0694">RNA-binding</keyword>
<proteinExistence type="inferred from homology"/>
<dbReference type="GO" id="GO:0005840">
    <property type="term" value="C:ribosome"/>
    <property type="evidence" value="ECO:0007669"/>
    <property type="project" value="UniProtKB-KW"/>
</dbReference>
<dbReference type="Proteomes" id="UP000030649">
    <property type="component" value="Unassembled WGS sequence"/>
</dbReference>